<name>A0A450W2R2_9GAMM</name>
<evidence type="ECO:0000313" key="2">
    <source>
        <dbReference type="EMBL" id="VFK11323.1"/>
    </source>
</evidence>
<dbReference type="EMBL" id="CAADFM010000052">
    <property type="protein sequence ID" value="VFK11323.1"/>
    <property type="molecule type" value="Genomic_DNA"/>
</dbReference>
<evidence type="ECO:0000256" key="1">
    <source>
        <dbReference type="SAM" id="MobiDB-lite"/>
    </source>
</evidence>
<feature type="compositionally biased region" description="Basic and acidic residues" evidence="1">
    <location>
        <begin position="85"/>
        <end position="99"/>
    </location>
</feature>
<organism evidence="2">
    <name type="scientific">Candidatus Kentrum sp. LPFa</name>
    <dbReference type="NCBI Taxonomy" id="2126335"/>
    <lineage>
        <taxon>Bacteria</taxon>
        <taxon>Pseudomonadati</taxon>
        <taxon>Pseudomonadota</taxon>
        <taxon>Gammaproteobacteria</taxon>
        <taxon>Candidatus Kentrum</taxon>
    </lineage>
</organism>
<feature type="region of interest" description="Disordered" evidence="1">
    <location>
        <begin position="74"/>
        <end position="102"/>
    </location>
</feature>
<accession>A0A450W2R2</accession>
<feature type="compositionally biased region" description="Basic residues" evidence="1">
    <location>
        <begin position="236"/>
        <end position="252"/>
    </location>
</feature>
<protein>
    <submittedName>
        <fullName evidence="2">Uncharacterized protein</fullName>
    </submittedName>
</protein>
<reference evidence="2" key="1">
    <citation type="submission" date="2019-02" db="EMBL/GenBank/DDBJ databases">
        <authorList>
            <person name="Gruber-Vodicka R. H."/>
            <person name="Seah K. B. B."/>
        </authorList>
    </citation>
    <scope>NUCLEOTIDE SEQUENCE</scope>
    <source>
        <strain evidence="2">BECK_S312</strain>
    </source>
</reference>
<sequence>MRIGRWGCCWVGVGVRFTHPNLRDFFIYSVTRRSSTKRSRNIKEILASEASLQTDKSMNWVSLTLRFGNQTKIQRSRHPGMDTSFPRRRERDPASRDGNNKFCPVGSGQSLVGWGELANPNIDSDGPMFPNPVLGFAPLTPTYPANMRIGRWDCCWGSFLTPTYATADRSMPSRIVNPPSRMMDSPFRIPHMPSRMVHLQWNIINPPLRMAHLQWHMPCLPWQPRQMQWQASHPPSRTRHVRRQSGHGRRHGPTGPQPRPTANHAPAEGAGSAVGRIIPFGSFVRSSMIASSICAWVRHLALRRSAPSRSAPQRSARSR</sequence>
<dbReference type="AlphaFoldDB" id="A0A450W2R2"/>
<gene>
    <name evidence="2" type="ORF">BECKLPF1236A_GA0070988_100528</name>
</gene>
<feature type="region of interest" description="Disordered" evidence="1">
    <location>
        <begin position="227"/>
        <end position="269"/>
    </location>
</feature>
<proteinExistence type="predicted"/>